<dbReference type="Proteomes" id="UP000798662">
    <property type="component" value="Chromosome 3"/>
</dbReference>
<gene>
    <name evidence="1" type="ORF">I4F81_012052</name>
</gene>
<accession>A0ACC3CI87</accession>
<comment type="caution">
    <text evidence="1">The sequence shown here is derived from an EMBL/GenBank/DDBJ whole genome shotgun (WGS) entry which is preliminary data.</text>
</comment>
<organism evidence="1 2">
    <name type="scientific">Pyropia yezoensis</name>
    <name type="common">Susabi-nori</name>
    <name type="synonym">Porphyra yezoensis</name>
    <dbReference type="NCBI Taxonomy" id="2788"/>
    <lineage>
        <taxon>Eukaryota</taxon>
        <taxon>Rhodophyta</taxon>
        <taxon>Bangiophyceae</taxon>
        <taxon>Bangiales</taxon>
        <taxon>Bangiaceae</taxon>
        <taxon>Pyropia</taxon>
    </lineage>
</organism>
<evidence type="ECO:0000313" key="1">
    <source>
        <dbReference type="EMBL" id="KAK1869578.1"/>
    </source>
</evidence>
<dbReference type="EMBL" id="CM020620">
    <property type="protein sequence ID" value="KAK1869578.1"/>
    <property type="molecule type" value="Genomic_DNA"/>
</dbReference>
<evidence type="ECO:0000313" key="2">
    <source>
        <dbReference type="Proteomes" id="UP000798662"/>
    </source>
</evidence>
<protein>
    <submittedName>
        <fullName evidence="1">Uncharacterized protein</fullName>
    </submittedName>
</protein>
<sequence length="106" mass="11001">MPTAAAHDAVGAMCAPVCVRGASIMTGGSNARDRLAAVALGTACIAFAVAVFIFFTTWLLAPVLSPSIQALFPPRFWLHALPTAGVVFLTVGITAFIGIQRRSARS</sequence>
<reference evidence="1" key="1">
    <citation type="submission" date="2019-11" db="EMBL/GenBank/DDBJ databases">
        <title>Nori genome reveals adaptations in red seaweeds to the harsh intertidal environment.</title>
        <authorList>
            <person name="Wang D."/>
            <person name="Mao Y."/>
        </authorList>
    </citation>
    <scope>NUCLEOTIDE SEQUENCE</scope>
    <source>
        <tissue evidence="1">Gametophyte</tissue>
    </source>
</reference>
<name>A0ACC3CI87_PYRYE</name>
<proteinExistence type="predicted"/>
<keyword evidence="2" id="KW-1185">Reference proteome</keyword>